<keyword evidence="9" id="KW-1185">Reference proteome</keyword>
<evidence type="ECO:0000256" key="2">
    <source>
        <dbReference type="ARBA" id="ARBA00022722"/>
    </source>
</evidence>
<gene>
    <name evidence="8" type="ordered locus">Desac_0843</name>
</gene>
<dbReference type="HOGENOM" id="CLU_076609_1_0_7"/>
<dbReference type="PANTHER" id="PTHR30636:SF3">
    <property type="entry name" value="UPF0701 PROTEIN YICC"/>
    <property type="match status" value="1"/>
</dbReference>
<reference evidence="9" key="2">
    <citation type="submission" date="2011-03" db="EMBL/GenBank/DDBJ databases">
        <title>The complete genome of Desulfobacca acetoxidans DSM 11109.</title>
        <authorList>
            <consortium name="US DOE Joint Genome Institute (JGI-PGF)"/>
            <person name="Lucas S."/>
            <person name="Copeland A."/>
            <person name="Lapidus A."/>
            <person name="Bruce D."/>
            <person name="Goodwin L."/>
            <person name="Pitluck S."/>
            <person name="Peters L."/>
            <person name="Kyrpides N."/>
            <person name="Mavromatis K."/>
            <person name="Ivanova N."/>
            <person name="Ovchinnikova G."/>
            <person name="Teshima H."/>
            <person name="Detter J.C."/>
            <person name="Han C."/>
            <person name="Land M."/>
            <person name="Hauser L."/>
            <person name="Markowitz V."/>
            <person name="Cheng J.-F."/>
            <person name="Hugenholtz P."/>
            <person name="Woyke T."/>
            <person name="Wu D."/>
            <person name="Spring S."/>
            <person name="Schueler E."/>
            <person name="Brambilla E."/>
            <person name="Klenk H.-P."/>
            <person name="Eisen J.A."/>
        </authorList>
    </citation>
    <scope>NUCLEOTIDE SEQUENCE [LARGE SCALE GENOMIC DNA]</scope>
    <source>
        <strain evidence="9">ATCC 700848 / DSM 11109 / ASRB2</strain>
    </source>
</reference>
<evidence type="ECO:0000256" key="5">
    <source>
        <dbReference type="ARBA" id="ARBA00035648"/>
    </source>
</evidence>
<proteinExistence type="inferred from homology"/>
<keyword evidence="2" id="KW-0540">Nuclease</keyword>
<dbReference type="GO" id="GO:0016787">
    <property type="term" value="F:hydrolase activity"/>
    <property type="evidence" value="ECO:0007669"/>
    <property type="project" value="UniProtKB-KW"/>
</dbReference>
<evidence type="ECO:0000313" key="8">
    <source>
        <dbReference type="EMBL" id="AEB08721.1"/>
    </source>
</evidence>
<dbReference type="KEGG" id="dao:Desac_0843"/>
<dbReference type="AlphaFoldDB" id="F2NGV0"/>
<dbReference type="GO" id="GO:0004521">
    <property type="term" value="F:RNA endonuclease activity"/>
    <property type="evidence" value="ECO:0007669"/>
    <property type="project" value="InterPro"/>
</dbReference>
<dbReference type="EMBL" id="CP002629">
    <property type="protein sequence ID" value="AEB08721.1"/>
    <property type="molecule type" value="Genomic_DNA"/>
</dbReference>
<evidence type="ECO:0000259" key="7">
    <source>
        <dbReference type="Pfam" id="PF08340"/>
    </source>
</evidence>
<evidence type="ECO:0000259" key="6">
    <source>
        <dbReference type="Pfam" id="PF03755"/>
    </source>
</evidence>
<protein>
    <recommendedName>
        <fullName evidence="10">YicC family protein</fullName>
    </recommendedName>
</protein>
<comment type="similarity">
    <text evidence="5">Belongs to the YicC/YloC family.</text>
</comment>
<dbReference type="RefSeq" id="WP_013705834.1">
    <property type="nucleotide sequence ID" value="NC_015388.1"/>
</dbReference>
<dbReference type="NCBIfam" id="TIGR00255">
    <property type="entry name" value="YicC/YloC family endoribonuclease"/>
    <property type="match status" value="1"/>
</dbReference>
<dbReference type="STRING" id="880072.Desac_0843"/>
<feature type="domain" description="Endoribonuclease YicC-like C-terminal" evidence="7">
    <location>
        <begin position="174"/>
        <end position="294"/>
    </location>
</feature>
<dbReference type="InterPro" id="IPR013551">
    <property type="entry name" value="YicC-like_C"/>
</dbReference>
<keyword evidence="4" id="KW-0378">Hydrolase</keyword>
<dbReference type="PANTHER" id="PTHR30636">
    <property type="entry name" value="UPF0701 PROTEIN YICC"/>
    <property type="match status" value="1"/>
</dbReference>
<keyword evidence="3" id="KW-0255">Endonuclease</keyword>
<evidence type="ECO:0000256" key="4">
    <source>
        <dbReference type="ARBA" id="ARBA00022801"/>
    </source>
</evidence>
<sequence length="294" mass="33410">MIKSMTAFGRGEAEGAGARIVAELRTLNHRFLDLHLRLPRSLNPLEDRLRKLVSENITRGRLELSVSLEYLGQSPRTLVLDRTLLQEAASVLAEIQNTLSLPQPWSWEQLLSFPEVVSLQERTPADYEALWSVLACATQQALDIVNTMRRQEGEYLKRELIQRLTSIEQQVEVISQRAAMIPQLYRDRLTARLAQLLPEGNSVDPQRLAQEVALLADRSDIAEELARLLCHIQQFQLTLEAEASIGRKLDFLLQEMNREINTIGSKAGEALISRAVIEIKSESERLREQVQNLE</sequence>
<dbReference type="InterPro" id="IPR005229">
    <property type="entry name" value="YicC/YloC-like"/>
</dbReference>
<evidence type="ECO:0008006" key="10">
    <source>
        <dbReference type="Google" id="ProtNLM"/>
    </source>
</evidence>
<evidence type="ECO:0000256" key="1">
    <source>
        <dbReference type="ARBA" id="ARBA00001968"/>
    </source>
</evidence>
<feature type="domain" description="Endoribonuclease YicC-like N-terminal" evidence="6">
    <location>
        <begin position="2"/>
        <end position="157"/>
    </location>
</feature>
<dbReference type="InterPro" id="IPR013527">
    <property type="entry name" value="YicC-like_N"/>
</dbReference>
<comment type="cofactor">
    <cofactor evidence="1">
        <name>a divalent metal cation</name>
        <dbReference type="ChEBI" id="CHEBI:60240"/>
    </cofactor>
</comment>
<evidence type="ECO:0000313" key="9">
    <source>
        <dbReference type="Proteomes" id="UP000000483"/>
    </source>
</evidence>
<reference evidence="8 9" key="1">
    <citation type="journal article" date="2011" name="Stand. Genomic Sci.">
        <title>Complete genome sequence of the acetate-degrading sulfate reducer Desulfobacca acetoxidans type strain (ASRB2).</title>
        <authorList>
            <person name="Goker M."/>
            <person name="Teshima H."/>
            <person name="Lapidus A."/>
            <person name="Nolan M."/>
            <person name="Lucas S."/>
            <person name="Hammon N."/>
            <person name="Deshpande S."/>
            <person name="Cheng J.F."/>
            <person name="Tapia R."/>
            <person name="Han C."/>
            <person name="Goodwin L."/>
            <person name="Pitluck S."/>
            <person name="Huntemann M."/>
            <person name="Liolios K."/>
            <person name="Ivanova N."/>
            <person name="Pagani I."/>
            <person name="Mavromatis K."/>
            <person name="Ovchinikova G."/>
            <person name="Pati A."/>
            <person name="Chen A."/>
            <person name="Palaniappan K."/>
            <person name="Land M."/>
            <person name="Hauser L."/>
            <person name="Brambilla E.M."/>
            <person name="Rohde M."/>
            <person name="Spring S."/>
            <person name="Detter J.C."/>
            <person name="Woyke T."/>
            <person name="Bristow J."/>
            <person name="Eisen J.A."/>
            <person name="Markowitz V."/>
            <person name="Hugenholtz P."/>
            <person name="Kyrpides N.C."/>
            <person name="Klenk H.P."/>
        </authorList>
    </citation>
    <scope>NUCLEOTIDE SEQUENCE [LARGE SCALE GENOMIC DNA]</scope>
    <source>
        <strain evidence="9">ATCC 700848 / DSM 11109 / ASRB2</strain>
    </source>
</reference>
<dbReference type="eggNOG" id="COG1561">
    <property type="taxonomic scope" value="Bacteria"/>
</dbReference>
<dbReference type="Pfam" id="PF03755">
    <property type="entry name" value="YicC-like_N"/>
    <property type="match status" value="1"/>
</dbReference>
<dbReference type="Proteomes" id="UP000000483">
    <property type="component" value="Chromosome"/>
</dbReference>
<evidence type="ECO:0000256" key="3">
    <source>
        <dbReference type="ARBA" id="ARBA00022759"/>
    </source>
</evidence>
<name>F2NGV0_DESAR</name>
<organism evidence="8 9">
    <name type="scientific">Desulfobacca acetoxidans (strain ATCC 700848 / DSM 11109 / ASRB2)</name>
    <dbReference type="NCBI Taxonomy" id="880072"/>
    <lineage>
        <taxon>Bacteria</taxon>
        <taxon>Pseudomonadati</taxon>
        <taxon>Thermodesulfobacteriota</taxon>
        <taxon>Desulfobaccia</taxon>
        <taxon>Desulfobaccales</taxon>
        <taxon>Desulfobaccaceae</taxon>
        <taxon>Desulfobacca</taxon>
    </lineage>
</organism>
<accession>F2NGV0</accession>
<dbReference type="Pfam" id="PF08340">
    <property type="entry name" value="YicC-like_C"/>
    <property type="match status" value="1"/>
</dbReference>